<protein>
    <submittedName>
        <fullName evidence="1">Uncharacterized protein</fullName>
    </submittedName>
</protein>
<evidence type="ECO:0000313" key="2">
    <source>
        <dbReference type="Proteomes" id="UP001163603"/>
    </source>
</evidence>
<evidence type="ECO:0000313" key="1">
    <source>
        <dbReference type="EMBL" id="KAJ0007055.1"/>
    </source>
</evidence>
<sequence length="61" mass="6713">MNEAAMAALEEKVMLSKSSSDPTPFTIKITHFEQALSKITPSVSNQQKQRYQALSESLKAA</sequence>
<gene>
    <name evidence="1" type="ORF">Pint_28988</name>
</gene>
<accession>A0ACC0WZD2</accession>
<organism evidence="1 2">
    <name type="scientific">Pistacia integerrima</name>
    <dbReference type="NCBI Taxonomy" id="434235"/>
    <lineage>
        <taxon>Eukaryota</taxon>
        <taxon>Viridiplantae</taxon>
        <taxon>Streptophyta</taxon>
        <taxon>Embryophyta</taxon>
        <taxon>Tracheophyta</taxon>
        <taxon>Spermatophyta</taxon>
        <taxon>Magnoliopsida</taxon>
        <taxon>eudicotyledons</taxon>
        <taxon>Gunneridae</taxon>
        <taxon>Pentapetalae</taxon>
        <taxon>rosids</taxon>
        <taxon>malvids</taxon>
        <taxon>Sapindales</taxon>
        <taxon>Anacardiaceae</taxon>
        <taxon>Pistacia</taxon>
    </lineage>
</organism>
<keyword evidence="2" id="KW-1185">Reference proteome</keyword>
<comment type="caution">
    <text evidence="1">The sequence shown here is derived from an EMBL/GenBank/DDBJ whole genome shotgun (WGS) entry which is preliminary data.</text>
</comment>
<proteinExistence type="predicted"/>
<dbReference type="Proteomes" id="UP001163603">
    <property type="component" value="Chromosome 15"/>
</dbReference>
<reference evidence="2" key="1">
    <citation type="journal article" date="2023" name="G3 (Bethesda)">
        <title>Genome assembly and association tests identify interacting loci associated with vigor, precocity, and sex in interspecific pistachio rootstocks.</title>
        <authorList>
            <person name="Palmer W."/>
            <person name="Jacygrad E."/>
            <person name="Sagayaradj S."/>
            <person name="Cavanaugh K."/>
            <person name="Han R."/>
            <person name="Bertier L."/>
            <person name="Beede B."/>
            <person name="Kafkas S."/>
            <person name="Golino D."/>
            <person name="Preece J."/>
            <person name="Michelmore R."/>
        </authorList>
    </citation>
    <scope>NUCLEOTIDE SEQUENCE [LARGE SCALE GENOMIC DNA]</scope>
</reference>
<dbReference type="EMBL" id="CM047750">
    <property type="protein sequence ID" value="KAJ0007055.1"/>
    <property type="molecule type" value="Genomic_DNA"/>
</dbReference>
<name>A0ACC0WZD2_9ROSI</name>